<protein>
    <submittedName>
        <fullName evidence="3">Uncharacterized protein</fullName>
    </submittedName>
</protein>
<evidence type="ECO:0000256" key="2">
    <source>
        <dbReference type="SAM" id="MobiDB-lite"/>
    </source>
</evidence>
<feature type="coiled-coil region" evidence="1">
    <location>
        <begin position="426"/>
        <end position="548"/>
    </location>
</feature>
<proteinExistence type="predicted"/>
<feature type="compositionally biased region" description="Low complexity" evidence="2">
    <location>
        <begin position="32"/>
        <end position="52"/>
    </location>
</feature>
<gene>
    <name evidence="3" type="ORF">TTHERM_00475170</name>
</gene>
<keyword evidence="4" id="KW-1185">Reference proteome</keyword>
<dbReference type="KEGG" id="tet:TTHERM_00475170"/>
<keyword evidence="1" id="KW-0175">Coiled coil</keyword>
<feature type="coiled-coil region" evidence="1">
    <location>
        <begin position="588"/>
        <end position="701"/>
    </location>
</feature>
<name>I7MA56_TETTS</name>
<feature type="compositionally biased region" description="Polar residues" evidence="2">
    <location>
        <begin position="390"/>
        <end position="412"/>
    </location>
</feature>
<feature type="compositionally biased region" description="Polar residues" evidence="2">
    <location>
        <begin position="68"/>
        <end position="81"/>
    </location>
</feature>
<reference evidence="4" key="1">
    <citation type="journal article" date="2006" name="PLoS Biol.">
        <title>Macronuclear genome sequence of the ciliate Tetrahymena thermophila, a model eukaryote.</title>
        <authorList>
            <person name="Eisen J.A."/>
            <person name="Coyne R.S."/>
            <person name="Wu M."/>
            <person name="Wu D."/>
            <person name="Thiagarajan M."/>
            <person name="Wortman J.R."/>
            <person name="Badger J.H."/>
            <person name="Ren Q."/>
            <person name="Amedeo P."/>
            <person name="Jones K.M."/>
            <person name="Tallon L.J."/>
            <person name="Delcher A.L."/>
            <person name="Salzberg S.L."/>
            <person name="Silva J.C."/>
            <person name="Haas B.J."/>
            <person name="Majoros W.H."/>
            <person name="Farzad M."/>
            <person name="Carlton J.M."/>
            <person name="Smith R.K. Jr."/>
            <person name="Garg J."/>
            <person name="Pearlman R.E."/>
            <person name="Karrer K.M."/>
            <person name="Sun L."/>
            <person name="Manning G."/>
            <person name="Elde N.C."/>
            <person name="Turkewitz A.P."/>
            <person name="Asai D.J."/>
            <person name="Wilkes D.E."/>
            <person name="Wang Y."/>
            <person name="Cai H."/>
            <person name="Collins K."/>
            <person name="Stewart B.A."/>
            <person name="Lee S.R."/>
            <person name="Wilamowska K."/>
            <person name="Weinberg Z."/>
            <person name="Ruzzo W.L."/>
            <person name="Wloga D."/>
            <person name="Gaertig J."/>
            <person name="Frankel J."/>
            <person name="Tsao C.-C."/>
            <person name="Gorovsky M.A."/>
            <person name="Keeling P.J."/>
            <person name="Waller R.F."/>
            <person name="Patron N.J."/>
            <person name="Cherry J.M."/>
            <person name="Stover N.A."/>
            <person name="Krieger C.J."/>
            <person name="del Toro C."/>
            <person name="Ryder H.F."/>
            <person name="Williamson S.C."/>
            <person name="Barbeau R.A."/>
            <person name="Hamilton E.P."/>
            <person name="Orias E."/>
        </authorList>
    </citation>
    <scope>NUCLEOTIDE SEQUENCE [LARGE SCALE GENOMIC DNA]</scope>
    <source>
        <strain evidence="4">SB210</strain>
    </source>
</reference>
<evidence type="ECO:0000313" key="4">
    <source>
        <dbReference type="Proteomes" id="UP000009168"/>
    </source>
</evidence>
<dbReference type="InParanoid" id="I7MA56"/>
<feature type="coiled-coil region" evidence="1">
    <location>
        <begin position="1011"/>
        <end position="1087"/>
    </location>
</feature>
<evidence type="ECO:0000256" key="1">
    <source>
        <dbReference type="SAM" id="Coils"/>
    </source>
</evidence>
<dbReference type="EMBL" id="GG662472">
    <property type="protein sequence ID" value="EAS03754.2"/>
    <property type="molecule type" value="Genomic_DNA"/>
</dbReference>
<feature type="coiled-coil region" evidence="1">
    <location>
        <begin position="734"/>
        <end position="985"/>
    </location>
</feature>
<dbReference type="Proteomes" id="UP000009168">
    <property type="component" value="Unassembled WGS sequence"/>
</dbReference>
<dbReference type="RefSeq" id="XP_001023999.2">
    <property type="nucleotide sequence ID" value="XM_001023999.2"/>
</dbReference>
<organism evidence="3 4">
    <name type="scientific">Tetrahymena thermophila (strain SB210)</name>
    <dbReference type="NCBI Taxonomy" id="312017"/>
    <lineage>
        <taxon>Eukaryota</taxon>
        <taxon>Sar</taxon>
        <taxon>Alveolata</taxon>
        <taxon>Ciliophora</taxon>
        <taxon>Intramacronucleata</taxon>
        <taxon>Oligohymenophorea</taxon>
        <taxon>Hymenostomatida</taxon>
        <taxon>Tetrahymenina</taxon>
        <taxon>Tetrahymenidae</taxon>
        <taxon>Tetrahymena</taxon>
    </lineage>
</organism>
<feature type="region of interest" description="Disordered" evidence="2">
    <location>
        <begin position="385"/>
        <end position="412"/>
    </location>
</feature>
<feature type="coiled-coil region" evidence="1">
    <location>
        <begin position="161"/>
        <end position="188"/>
    </location>
</feature>
<dbReference type="AlphaFoldDB" id="I7MA56"/>
<sequence>MSFKNYYKEIIINFQTERNDDQTNLESHPQDNQQQQQKINIQSQNIQISNNSLPTKSSPLSRQKIDDQQNSPFSFSQKQHNKTYSLAKNMSQSSLSSQKNQSVNFTEVVDGLGKQNIGSQSQKNLNILQNNSNDFVQNNKSIQKNDKAQQGQQNIYQFQFQQKLERVREDFDLNNQEYKKELVEVNKKKPSPIKLSPTSKPHINAQQYKQVSDFNQNTQNGNNKHQKNNSYFQQFETFSAKNESQELSNKSSNLLENSQDNVREQRLINLQKKYIENYDNENNQINSDKFTVDSSISSNLRLSDQNIQGKYTFQKNVQNQLESPQKFQDSSIDTARNTIKTKSITNNLQFKDPINNVHEKSTCRNNYKNNKEDFIQFNTDFSHHLDQNRKTSSVNKKQIEQNSDQQSNQGQICSDDQSYIKIQYDNQNFQDKYAEKENKNQLFKSKSLSKKENQIEEQLDQKNRQQEALKAFESQRQSDLQIFINENLLLQQELNFSRQNLKETIEHYERQTDYYKDEIERLKQHLKIQELNQQDLNIQNELRNQELLLHQQLEVEAHKQGKNEQLLQIIKKIQQIDVRTESIFSHKLEQERREKEEIIEKNMILQQQIQDLQNSLDYCRDYFRTSQDAQMKEKLELNQSIRIELEAKNQQIIEERRQHKQQLNLINEEIKRQTEEHQKYIEQTEQQIANIENFYKKQLDDFKRTYEISIQKTKCITDEFDRLVQESNKNKELLQNCQRQLKSCEIRNSQLAEKNIQFNNKIVEINNILMEKEQEKDAMLKEINQQAFSLDEKEKLIDKLQQEEEDYKKLQFSFKVEAKRLQEQQEQLDNLISTCSNQLEEIEQLKINLDQKSQENKVIKEEFEAFLEKNSKVNDLSIEHQKQKQNLEQQIIQLRLTNEGLSAKNQLLEQQTQKLTLTSQNLQLQLEQKEELLNKLTRKEEKNNRKYQENIMVLKSDIEQLQISDKQKSEENAKLKLKVKKIENESFLQLEEFKNQLESYYNNLIIKYQGDNNSETQKEQLQNEILSLKKKICNLESDYSLSILENQRLQRDLQEKNDEIEILFNRLKEIEILKSQLSLQLQEVEMQRKNDIESSQKIYE</sequence>
<feature type="region of interest" description="Disordered" evidence="2">
    <location>
        <begin position="18"/>
        <end position="81"/>
    </location>
</feature>
<evidence type="ECO:0000313" key="3">
    <source>
        <dbReference type="EMBL" id="EAS03754.2"/>
    </source>
</evidence>
<dbReference type="GeneID" id="7829513"/>
<accession>I7MA56</accession>
<feature type="compositionally biased region" description="Polar residues" evidence="2">
    <location>
        <begin position="22"/>
        <end position="31"/>
    </location>
</feature>